<dbReference type="PIRSF" id="PIRSF000197">
    <property type="entry name" value="Bifunct_PutA"/>
    <property type="match status" value="1"/>
</dbReference>
<keyword evidence="4" id="KW-0520">NAD</keyword>
<evidence type="ECO:0000256" key="8">
    <source>
        <dbReference type="PIRSR" id="PIRSR000197-1"/>
    </source>
</evidence>
<comment type="catalytic activity">
    <reaction evidence="6">
        <text>L-glutamate 5-semialdehyde + NAD(+) + H2O = L-glutamate + NADH + 2 H(+)</text>
        <dbReference type="Rhea" id="RHEA:30235"/>
        <dbReference type="ChEBI" id="CHEBI:15377"/>
        <dbReference type="ChEBI" id="CHEBI:15378"/>
        <dbReference type="ChEBI" id="CHEBI:29985"/>
        <dbReference type="ChEBI" id="CHEBI:57540"/>
        <dbReference type="ChEBI" id="CHEBI:57945"/>
        <dbReference type="ChEBI" id="CHEBI:58066"/>
        <dbReference type="EC" id="1.2.1.88"/>
    </reaction>
</comment>
<dbReference type="InterPro" id="IPR016163">
    <property type="entry name" value="Ald_DH_C"/>
</dbReference>
<dbReference type="NCBIfam" id="TIGR01237">
    <property type="entry name" value="D1pyr5carbox2"/>
    <property type="match status" value="1"/>
</dbReference>
<dbReference type="PANTHER" id="PTHR42862:SF1">
    <property type="entry name" value="DELTA-1-PYRROLINE-5-CARBOXYLATE DEHYDROGENASE 2, ISOFORM A-RELATED"/>
    <property type="match status" value="1"/>
</dbReference>
<dbReference type="NCBIfam" id="NF002852">
    <property type="entry name" value="PRK03137.1"/>
    <property type="match status" value="1"/>
</dbReference>
<dbReference type="UniPathway" id="UPA00261">
    <property type="reaction ID" value="UER00373"/>
</dbReference>
<dbReference type="InterPro" id="IPR025703">
    <property type="entry name" value="Bifunct_PutA"/>
</dbReference>
<evidence type="ECO:0000256" key="2">
    <source>
        <dbReference type="ARBA" id="ARBA00012884"/>
    </source>
</evidence>
<sequence>MRYTIGLFAHKESTMHSDELNARIISRGKEFFAAIAGEKPSLFDKGAWMGKVMDWCMQNDQFKVRMFRFVDVFPSLTTSRLLTEHVREYFGNEEEMPAFMATGAKVAGMLGSLGGAVLNRLLTSNIEEMARQFIIGENTREAVKSLKRLRNQGFAAVMDVLGEATLSEEEAESYTNTYLELLEALKQEQVCWQGLPGTGGDPGLDWGHSPKVNVAVKPTALFCLANPQDFEGSVTVILNRLRRIFLKVRELNGFLCIDMESYRHKEITLEVFRRLKLEHPDYPSLGIALQAYLRDTDRDLDALLAWAEQHGLSISIRLVKGAYWDFETVRARQNGWEIPVWTIKAESDAAFERQARKILAHHRVCHFACASHNIRTVSAVLELARELQVPEERYEFQVLYGMAEPVRKGILKVAGRIRLYCPYGSMVPGMGYLVRRLLENTANESFLRRSFAGDAEIEQLLEDPAVTAERAHAAREAGPKKVRTGTGGLPPFRNEAMVDFTRAGHRDAFPAHIARVRSLLGRTYPLYIGGREVATNDLQSSVNPNRPAEVVGQVCQAGTKEVGDAIHAATAAFPAWRDTDPRTRAQYLLKAAGAARGRIFELAAWQVLEIGKQWDQAYADVAEAIDFLEYYAREMARLGEPQRIGHAPGELNHYFYEPRGVAAVIAPWNFPLAISMGMASAAIVTGNCVVFKPSGLTPVIGWQLVELFREAGLPAGVFNYTPGRSPVMGDFLVDHPDISLIAFTGSVETGLRIIERAAKVHPGQAFVKRVIAEMGGKNAIIIDDDADLDEAVPHVLISAFGFQGQKCSACSRVIVLEAVYDRFVQRLVAMARATRVGPAEDPGCYLGAVADEQARQKINDYIAIGKREGVLLYESQLPDGDGYFVPMTIIGGVRPEHRIAREEIFGPVLAIMRVNDFDQALQWANSTRFALTGGVFSRSPEHLTKARREFRVGNLYLNRNITGALVERQPFGGAGMSGGGTKAGGTDYLLHFMDPRVTTENTMRRGFAPVEADDDWVE</sequence>
<dbReference type="InterPro" id="IPR029041">
    <property type="entry name" value="FAD-linked_oxidoreductase-like"/>
</dbReference>
<feature type="domain" description="Proline utilization A N-terminal" evidence="13">
    <location>
        <begin position="22"/>
        <end position="133"/>
    </location>
</feature>
<evidence type="ECO:0000256" key="3">
    <source>
        <dbReference type="ARBA" id="ARBA00023002"/>
    </source>
</evidence>
<protein>
    <recommendedName>
        <fullName evidence="5">L-glutamate gamma-semialdehyde dehydrogenase</fullName>
        <ecNumber evidence="2">1.2.1.88</ecNumber>
    </recommendedName>
    <alternativeName>
        <fullName evidence="5">L-glutamate gamma-semialdehyde dehydrogenase</fullName>
    </alternativeName>
</protein>
<dbReference type="InterPro" id="IPR015590">
    <property type="entry name" value="Aldehyde_DH_dom"/>
</dbReference>
<dbReference type="InterPro" id="IPR002872">
    <property type="entry name" value="Proline_DH_dom"/>
</dbReference>
<dbReference type="PANTHER" id="PTHR42862">
    <property type="entry name" value="DELTA-1-PYRROLINE-5-CARBOXYLATE DEHYDROGENASE 1, ISOFORM A-RELATED"/>
    <property type="match status" value="1"/>
</dbReference>
<dbReference type="AlphaFoldDB" id="A0A562VPL6"/>
<keyword evidence="3 10" id="KW-0560">Oxidoreductase</keyword>
<comment type="pathway">
    <text evidence="1">Amino-acid degradation; L-proline degradation into L-glutamate; L-glutamate from L-proline: step 2/2.</text>
</comment>
<dbReference type="Pfam" id="PF01619">
    <property type="entry name" value="Pro_dh"/>
    <property type="match status" value="1"/>
</dbReference>
<dbReference type="InterPro" id="IPR029510">
    <property type="entry name" value="Ald_DH_CS_GLU"/>
</dbReference>
<evidence type="ECO:0000256" key="7">
    <source>
        <dbReference type="ARBA" id="ARBA00061617"/>
    </source>
</evidence>
<dbReference type="Proteomes" id="UP000319449">
    <property type="component" value="Unassembled WGS sequence"/>
</dbReference>
<dbReference type="FunFam" id="3.40.309.10:FF:000005">
    <property type="entry name" value="1-pyrroline-5-carboxylate dehydrogenase 1"/>
    <property type="match status" value="1"/>
</dbReference>
<feature type="domain" description="Aldehyde dehydrogenase" evidence="11">
    <location>
        <begin position="540"/>
        <end position="995"/>
    </location>
</feature>
<evidence type="ECO:0000256" key="6">
    <source>
        <dbReference type="ARBA" id="ARBA00048142"/>
    </source>
</evidence>
<dbReference type="PROSITE" id="PS00687">
    <property type="entry name" value="ALDEHYDE_DEHYDR_GLU"/>
    <property type="match status" value="1"/>
</dbReference>
<comment type="caution">
    <text evidence="14">The sequence shown here is derived from an EMBL/GenBank/DDBJ whole genome shotgun (WGS) entry which is preliminary data.</text>
</comment>
<dbReference type="InterPro" id="IPR016161">
    <property type="entry name" value="Ald_DH/histidinol_DH"/>
</dbReference>
<dbReference type="Gene3D" id="3.20.20.220">
    <property type="match status" value="1"/>
</dbReference>
<dbReference type="InterPro" id="IPR041514">
    <property type="entry name" value="PutA_N"/>
</dbReference>
<dbReference type="PROSITE" id="PS00070">
    <property type="entry name" value="ALDEHYDE_DEHYDR_CYS"/>
    <property type="match status" value="1"/>
</dbReference>
<evidence type="ECO:0000313" key="15">
    <source>
        <dbReference type="Proteomes" id="UP000319449"/>
    </source>
</evidence>
<evidence type="ECO:0000256" key="1">
    <source>
        <dbReference type="ARBA" id="ARBA00004786"/>
    </source>
</evidence>
<dbReference type="GO" id="GO:0003842">
    <property type="term" value="F:L-glutamate gamma-semialdehyde dehydrogenase activity"/>
    <property type="evidence" value="ECO:0007669"/>
    <property type="project" value="UniProtKB-EC"/>
</dbReference>
<evidence type="ECO:0000256" key="9">
    <source>
        <dbReference type="PROSITE-ProRule" id="PRU10007"/>
    </source>
</evidence>
<dbReference type="Pfam" id="PF00171">
    <property type="entry name" value="Aldedh"/>
    <property type="match status" value="1"/>
</dbReference>
<evidence type="ECO:0000259" key="12">
    <source>
        <dbReference type="Pfam" id="PF01619"/>
    </source>
</evidence>
<dbReference type="GO" id="GO:0004657">
    <property type="term" value="F:proline dehydrogenase activity"/>
    <property type="evidence" value="ECO:0007669"/>
    <property type="project" value="InterPro"/>
</dbReference>
<dbReference type="CDD" id="cd07124">
    <property type="entry name" value="ALDH_PutA-P5CDH-RocA"/>
    <property type="match status" value="1"/>
</dbReference>
<dbReference type="InterPro" id="IPR050485">
    <property type="entry name" value="Proline_metab_enzyme"/>
</dbReference>
<feature type="domain" description="Proline dehydrogenase" evidence="12">
    <location>
        <begin position="142"/>
        <end position="449"/>
    </location>
</feature>
<feature type="active site" evidence="8">
    <location>
        <position position="807"/>
    </location>
</feature>
<evidence type="ECO:0000259" key="11">
    <source>
        <dbReference type="Pfam" id="PF00171"/>
    </source>
</evidence>
<dbReference type="FunFam" id="3.40.605.10:FF:000045">
    <property type="entry name" value="1-pyrroline-5-carboxylate dehydrogenase 1"/>
    <property type="match status" value="1"/>
</dbReference>
<evidence type="ECO:0000259" key="13">
    <source>
        <dbReference type="Pfam" id="PF18083"/>
    </source>
</evidence>
<keyword evidence="15" id="KW-1185">Reference proteome</keyword>
<evidence type="ECO:0000256" key="10">
    <source>
        <dbReference type="RuleBase" id="RU003345"/>
    </source>
</evidence>
<dbReference type="GO" id="GO:0003700">
    <property type="term" value="F:DNA-binding transcription factor activity"/>
    <property type="evidence" value="ECO:0007669"/>
    <property type="project" value="InterPro"/>
</dbReference>
<dbReference type="GO" id="GO:0010133">
    <property type="term" value="P:L-proline catabolic process to L-glutamate"/>
    <property type="evidence" value="ECO:0007669"/>
    <property type="project" value="UniProtKB-UniPathway"/>
</dbReference>
<evidence type="ECO:0000256" key="4">
    <source>
        <dbReference type="ARBA" id="ARBA00023027"/>
    </source>
</evidence>
<dbReference type="Pfam" id="PF18083">
    <property type="entry name" value="PutA_N"/>
    <property type="match status" value="1"/>
</dbReference>
<dbReference type="Gene3D" id="3.40.605.10">
    <property type="entry name" value="Aldehyde Dehydrogenase, Chain A, domain 1"/>
    <property type="match status" value="1"/>
</dbReference>
<dbReference type="InterPro" id="IPR016162">
    <property type="entry name" value="Ald_DH_N"/>
</dbReference>
<name>A0A562VPL6_9BACT</name>
<comment type="similarity">
    <text evidence="7">Belongs to the aldehyde dehydrogenase family. RocA subfamily.</text>
</comment>
<dbReference type="SUPFAM" id="SSF51730">
    <property type="entry name" value="FAD-linked oxidoreductase"/>
    <property type="match status" value="1"/>
</dbReference>
<reference evidence="14 15" key="1">
    <citation type="submission" date="2019-07" db="EMBL/GenBank/DDBJ databases">
        <title>Genomic Encyclopedia of Archaeal and Bacterial Type Strains, Phase II (KMG-II): from individual species to whole genera.</title>
        <authorList>
            <person name="Goeker M."/>
        </authorList>
    </citation>
    <scope>NUCLEOTIDE SEQUENCE [LARGE SCALE GENOMIC DNA]</scope>
    <source>
        <strain evidence="14 15">ATCC BAA-1139</strain>
    </source>
</reference>
<evidence type="ECO:0000313" key="14">
    <source>
        <dbReference type="EMBL" id="TWJ19788.1"/>
    </source>
</evidence>
<proteinExistence type="inferred from homology"/>
<dbReference type="GO" id="GO:0009898">
    <property type="term" value="C:cytoplasmic side of plasma membrane"/>
    <property type="evidence" value="ECO:0007669"/>
    <property type="project" value="TreeGrafter"/>
</dbReference>
<feature type="active site" evidence="8 9">
    <location>
        <position position="773"/>
    </location>
</feature>
<gene>
    <name evidence="14" type="ORF">JN12_01272</name>
</gene>
<accession>A0A562VPL6</accession>
<dbReference type="Gene3D" id="3.40.309.10">
    <property type="entry name" value="Aldehyde Dehydrogenase, Chain A, domain 2"/>
    <property type="match status" value="1"/>
</dbReference>
<dbReference type="EMBL" id="VLLN01000006">
    <property type="protein sequence ID" value="TWJ19788.1"/>
    <property type="molecule type" value="Genomic_DNA"/>
</dbReference>
<dbReference type="InterPro" id="IPR016160">
    <property type="entry name" value="Ald_DH_CS_CYS"/>
</dbReference>
<dbReference type="InterPro" id="IPR005932">
    <property type="entry name" value="RocA"/>
</dbReference>
<evidence type="ECO:0000256" key="5">
    <source>
        <dbReference type="ARBA" id="ARBA00032259"/>
    </source>
</evidence>
<dbReference type="EC" id="1.2.1.88" evidence="2"/>
<organism evidence="14 15">
    <name type="scientific">Geobacter argillaceus</name>
    <dbReference type="NCBI Taxonomy" id="345631"/>
    <lineage>
        <taxon>Bacteria</taxon>
        <taxon>Pseudomonadati</taxon>
        <taxon>Thermodesulfobacteriota</taxon>
        <taxon>Desulfuromonadia</taxon>
        <taxon>Geobacterales</taxon>
        <taxon>Geobacteraceae</taxon>
        <taxon>Geobacter</taxon>
    </lineage>
</organism>
<dbReference type="FunFam" id="3.20.20.220:FF:000021">
    <property type="entry name" value="Aldehyde dehydrogenase family protein"/>
    <property type="match status" value="1"/>
</dbReference>
<dbReference type="SUPFAM" id="SSF53720">
    <property type="entry name" value="ALDH-like"/>
    <property type="match status" value="1"/>
</dbReference>